<evidence type="ECO:0000256" key="7">
    <source>
        <dbReference type="ARBA" id="ARBA00022490"/>
    </source>
</evidence>
<dbReference type="NCBIfam" id="NF000648">
    <property type="entry name" value="PRK00026.1"/>
    <property type="match status" value="1"/>
</dbReference>
<feature type="binding site" evidence="15 16">
    <location>
        <begin position="119"/>
        <end position="124"/>
    </location>
    <ligand>
        <name>S-adenosyl-L-methionine</name>
        <dbReference type="ChEBI" id="CHEBI:59789"/>
    </ligand>
</feature>
<evidence type="ECO:0000256" key="16">
    <source>
        <dbReference type="PIRSR" id="PIRSR000386-1"/>
    </source>
</evidence>
<comment type="similarity">
    <text evidence="3 15 17">Belongs to the RNA methyltransferase TrmD family.</text>
</comment>
<evidence type="ECO:0000256" key="9">
    <source>
        <dbReference type="ARBA" id="ARBA00022679"/>
    </source>
</evidence>
<proteinExistence type="inferred from homology"/>
<accession>A0A146GAN7</accession>
<dbReference type="InterPro" id="IPR023148">
    <property type="entry name" value="tRNA_m1G_MeTrfase_C_sf"/>
</dbReference>
<evidence type="ECO:0000256" key="17">
    <source>
        <dbReference type="RuleBase" id="RU003464"/>
    </source>
</evidence>
<keyword evidence="7 15" id="KW-0963">Cytoplasm</keyword>
<comment type="subcellular location">
    <subcellularLocation>
        <location evidence="2 15 17">Cytoplasm</location>
    </subcellularLocation>
</comment>
<dbReference type="Gene3D" id="3.40.1280.10">
    <property type="match status" value="1"/>
</dbReference>
<dbReference type="Proteomes" id="UP000076023">
    <property type="component" value="Unassembled WGS sequence"/>
</dbReference>
<evidence type="ECO:0000256" key="5">
    <source>
        <dbReference type="ARBA" id="ARBA00012807"/>
    </source>
</evidence>
<evidence type="ECO:0000256" key="2">
    <source>
        <dbReference type="ARBA" id="ARBA00004496"/>
    </source>
</evidence>
<keyword evidence="11 15" id="KW-0819">tRNA processing</keyword>
<evidence type="ECO:0000256" key="15">
    <source>
        <dbReference type="HAMAP-Rule" id="MF_00605"/>
    </source>
</evidence>
<keyword evidence="20" id="KW-1185">Reference proteome</keyword>
<dbReference type="PANTHER" id="PTHR46417">
    <property type="entry name" value="TRNA (GUANINE-N(1)-)-METHYLTRANSFERASE"/>
    <property type="match status" value="1"/>
</dbReference>
<evidence type="ECO:0000256" key="10">
    <source>
        <dbReference type="ARBA" id="ARBA00022691"/>
    </source>
</evidence>
<evidence type="ECO:0000313" key="19">
    <source>
        <dbReference type="EMBL" id="GAT33894.1"/>
    </source>
</evidence>
<dbReference type="HAMAP" id="MF_00605">
    <property type="entry name" value="TrmD"/>
    <property type="match status" value="1"/>
</dbReference>
<dbReference type="CDD" id="cd18080">
    <property type="entry name" value="TrmD-like"/>
    <property type="match status" value="1"/>
</dbReference>
<dbReference type="PIRSF" id="PIRSF000386">
    <property type="entry name" value="tRNA_mtase"/>
    <property type="match status" value="1"/>
</dbReference>
<dbReference type="FunFam" id="3.40.1280.10:FF:000001">
    <property type="entry name" value="tRNA (guanine-N(1)-)-methyltransferase"/>
    <property type="match status" value="1"/>
</dbReference>
<dbReference type="InterPro" id="IPR029028">
    <property type="entry name" value="Alpha/beta_knot_MTases"/>
</dbReference>
<dbReference type="InterPro" id="IPR029026">
    <property type="entry name" value="tRNA_m1G_MTases_N"/>
</dbReference>
<dbReference type="Gene3D" id="1.10.1270.20">
    <property type="entry name" value="tRNA(m1g37)methyltransferase, domain 2"/>
    <property type="match status" value="1"/>
</dbReference>
<dbReference type="InterPro" id="IPR002649">
    <property type="entry name" value="tRNA_m1G_MeTrfase_TrmD"/>
</dbReference>
<dbReference type="GO" id="GO:0002939">
    <property type="term" value="P:tRNA N1-guanine methylation"/>
    <property type="evidence" value="ECO:0007669"/>
    <property type="project" value="TreeGrafter"/>
</dbReference>
<keyword evidence="9 15" id="KW-0808">Transferase</keyword>
<dbReference type="AlphaFoldDB" id="A0A146GAN7"/>
<gene>
    <name evidence="15" type="primary">trmD</name>
    <name evidence="19" type="ORF">TSACC_22315</name>
</gene>
<protein>
    <recommendedName>
        <fullName evidence="6 15">tRNA (guanine-N(1)-)-methyltransferase</fullName>
        <ecNumber evidence="5 15">2.1.1.228</ecNumber>
    </recommendedName>
    <alternativeName>
        <fullName evidence="12 15">M1G-methyltransferase</fullName>
    </alternativeName>
    <alternativeName>
        <fullName evidence="13 15">tRNA [GM37] methyltransferase</fullName>
    </alternativeName>
</protein>
<comment type="subunit">
    <text evidence="4 15 17">Homodimer.</text>
</comment>
<evidence type="ECO:0000259" key="18">
    <source>
        <dbReference type="Pfam" id="PF01746"/>
    </source>
</evidence>
<comment type="catalytic activity">
    <reaction evidence="14 15 17">
        <text>guanosine(37) in tRNA + S-adenosyl-L-methionine = N(1)-methylguanosine(37) in tRNA + S-adenosyl-L-homocysteine + H(+)</text>
        <dbReference type="Rhea" id="RHEA:36899"/>
        <dbReference type="Rhea" id="RHEA-COMP:10145"/>
        <dbReference type="Rhea" id="RHEA-COMP:10147"/>
        <dbReference type="ChEBI" id="CHEBI:15378"/>
        <dbReference type="ChEBI" id="CHEBI:57856"/>
        <dbReference type="ChEBI" id="CHEBI:59789"/>
        <dbReference type="ChEBI" id="CHEBI:73542"/>
        <dbReference type="ChEBI" id="CHEBI:74269"/>
        <dbReference type="EC" id="2.1.1.228"/>
    </reaction>
</comment>
<evidence type="ECO:0000256" key="8">
    <source>
        <dbReference type="ARBA" id="ARBA00022603"/>
    </source>
</evidence>
<evidence type="ECO:0000256" key="14">
    <source>
        <dbReference type="ARBA" id="ARBA00047783"/>
    </source>
</evidence>
<evidence type="ECO:0000256" key="12">
    <source>
        <dbReference type="ARBA" id="ARBA00029736"/>
    </source>
</evidence>
<evidence type="ECO:0000256" key="3">
    <source>
        <dbReference type="ARBA" id="ARBA00007630"/>
    </source>
</evidence>
<dbReference type="FunCoup" id="A0A146GAN7">
    <property type="interactions" value="470"/>
</dbReference>
<dbReference type="EMBL" id="BDCO01000002">
    <property type="protein sequence ID" value="GAT33894.1"/>
    <property type="molecule type" value="Genomic_DNA"/>
</dbReference>
<keyword evidence="10 15" id="KW-0949">S-adenosyl-L-methionine</keyword>
<feature type="domain" description="tRNA methyltransferase TRMD/TRM10-type" evidence="18">
    <location>
        <begin position="3"/>
        <end position="210"/>
    </location>
</feature>
<dbReference type="InParanoid" id="A0A146GAN7"/>
<organism evidence="19 20">
    <name type="scientific">Terrimicrobium sacchariphilum</name>
    <dbReference type="NCBI Taxonomy" id="690879"/>
    <lineage>
        <taxon>Bacteria</taxon>
        <taxon>Pseudomonadati</taxon>
        <taxon>Verrucomicrobiota</taxon>
        <taxon>Terrimicrobiia</taxon>
        <taxon>Terrimicrobiales</taxon>
        <taxon>Terrimicrobiaceae</taxon>
        <taxon>Terrimicrobium</taxon>
    </lineage>
</organism>
<keyword evidence="8 15" id="KW-0489">Methyltransferase</keyword>
<dbReference type="InterPro" id="IPR016009">
    <property type="entry name" value="tRNA_MeTrfase_TRMD/TRM10"/>
</dbReference>
<reference evidence="20" key="1">
    <citation type="journal article" date="2017" name="Genome Announc.">
        <title>Draft Genome Sequence of Terrimicrobium sacchariphilum NM-5T, a Facultative Anaerobic Soil Bacterium of the Class Spartobacteria.</title>
        <authorList>
            <person name="Qiu Y.L."/>
            <person name="Tourlousse D.M."/>
            <person name="Matsuura N."/>
            <person name="Ohashi A."/>
            <person name="Sekiguchi Y."/>
        </authorList>
    </citation>
    <scope>NUCLEOTIDE SEQUENCE [LARGE SCALE GENOMIC DNA]</scope>
    <source>
        <strain evidence="20">NM-5</strain>
    </source>
</reference>
<evidence type="ECO:0000256" key="1">
    <source>
        <dbReference type="ARBA" id="ARBA00002634"/>
    </source>
</evidence>
<name>A0A146GAN7_TERSA</name>
<dbReference type="GO" id="GO:0052906">
    <property type="term" value="F:tRNA (guanine(37)-N1)-methyltransferase activity"/>
    <property type="evidence" value="ECO:0007669"/>
    <property type="project" value="UniProtKB-UniRule"/>
</dbReference>
<evidence type="ECO:0000256" key="13">
    <source>
        <dbReference type="ARBA" id="ARBA00033392"/>
    </source>
</evidence>
<comment type="caution">
    <text evidence="19">The sequence shown here is derived from an EMBL/GenBank/DDBJ whole genome shotgun (WGS) entry which is preliminary data.</text>
</comment>
<dbReference type="Pfam" id="PF01746">
    <property type="entry name" value="tRNA_m1G_MT"/>
    <property type="match status" value="1"/>
</dbReference>
<evidence type="ECO:0000256" key="6">
    <source>
        <dbReference type="ARBA" id="ARBA00014679"/>
    </source>
</evidence>
<dbReference type="GO" id="GO:0005829">
    <property type="term" value="C:cytosol"/>
    <property type="evidence" value="ECO:0007669"/>
    <property type="project" value="TreeGrafter"/>
</dbReference>
<evidence type="ECO:0000256" key="11">
    <source>
        <dbReference type="ARBA" id="ARBA00022694"/>
    </source>
</evidence>
<sequence>MCRGLLEGSILKRAQDKGLAELEAVDLRQWAVDKHRTTDDTPYGGGPGMVMKIEPIYRALQELRTPDTKVVLMTPQGRPFQQRIAEEYREVSHIVMICGHYEGVDQRVADHLVDDEISIGDYVLTNGALAALVVTDAIVRLIPGVLGDADSAVQDSFSTGVLDHPHFTRPEVFNGWSVPDVLMSGNHAAIEKWRRQRALDLTRERRPDLLG</sequence>
<dbReference type="STRING" id="690879.TSACC_22315"/>
<dbReference type="SUPFAM" id="SSF75217">
    <property type="entry name" value="alpha/beta knot"/>
    <property type="match status" value="1"/>
</dbReference>
<dbReference type="PANTHER" id="PTHR46417:SF1">
    <property type="entry name" value="TRNA (GUANINE-N(1)-)-METHYLTRANSFERASE"/>
    <property type="match status" value="1"/>
</dbReference>
<dbReference type="FunFam" id="1.10.1270.20:FF:000001">
    <property type="entry name" value="tRNA (guanine-N(1)-)-methyltransferase"/>
    <property type="match status" value="1"/>
</dbReference>
<dbReference type="NCBIfam" id="TIGR00088">
    <property type="entry name" value="trmD"/>
    <property type="match status" value="1"/>
</dbReference>
<evidence type="ECO:0000256" key="4">
    <source>
        <dbReference type="ARBA" id="ARBA00011738"/>
    </source>
</evidence>
<comment type="function">
    <text evidence="1 15 17">Specifically methylates guanosine-37 in various tRNAs.</text>
</comment>
<evidence type="ECO:0000313" key="20">
    <source>
        <dbReference type="Proteomes" id="UP000076023"/>
    </source>
</evidence>
<feature type="binding site" evidence="15 16">
    <location>
        <position position="99"/>
    </location>
    <ligand>
        <name>S-adenosyl-L-methionine</name>
        <dbReference type="ChEBI" id="CHEBI:59789"/>
    </ligand>
</feature>
<dbReference type="EC" id="2.1.1.228" evidence="5 15"/>